<dbReference type="AlphaFoldDB" id="A0A2T2XBG3"/>
<feature type="domain" description="Methyltransferase" evidence="4">
    <location>
        <begin position="39"/>
        <end position="155"/>
    </location>
</feature>
<proteinExistence type="predicted"/>
<dbReference type="InterPro" id="IPR025714">
    <property type="entry name" value="Methyltranfer_dom"/>
</dbReference>
<keyword evidence="2" id="KW-0808">Transferase</keyword>
<evidence type="ECO:0000313" key="5">
    <source>
        <dbReference type="EMBL" id="PSR31851.1"/>
    </source>
</evidence>
<reference evidence="5 6" key="1">
    <citation type="journal article" date="2014" name="BMC Genomics">
        <title>Comparison of environmental and isolate Sulfobacillus genomes reveals diverse carbon, sulfur, nitrogen, and hydrogen metabolisms.</title>
        <authorList>
            <person name="Justice N.B."/>
            <person name="Norman A."/>
            <person name="Brown C.T."/>
            <person name="Singh A."/>
            <person name="Thomas B.C."/>
            <person name="Banfield J.F."/>
        </authorList>
    </citation>
    <scope>NUCLEOTIDE SEQUENCE [LARGE SCALE GENOMIC DNA]</scope>
    <source>
        <strain evidence="5">AMDSBA1</strain>
    </source>
</reference>
<dbReference type="Pfam" id="PF13847">
    <property type="entry name" value="Methyltransf_31"/>
    <property type="match status" value="1"/>
</dbReference>
<dbReference type="PANTHER" id="PTHR43464:SF19">
    <property type="entry name" value="UBIQUINONE BIOSYNTHESIS O-METHYLTRANSFERASE, MITOCHONDRIAL"/>
    <property type="match status" value="1"/>
</dbReference>
<protein>
    <recommendedName>
        <fullName evidence="4">Methyltransferase domain-containing protein</fullName>
    </recommendedName>
</protein>
<evidence type="ECO:0000256" key="1">
    <source>
        <dbReference type="ARBA" id="ARBA00022603"/>
    </source>
</evidence>
<gene>
    <name evidence="5" type="ORF">C7B43_01115</name>
</gene>
<dbReference type="SUPFAM" id="SSF53335">
    <property type="entry name" value="S-adenosyl-L-methionine-dependent methyltransferases"/>
    <property type="match status" value="1"/>
</dbReference>
<keyword evidence="3" id="KW-0949">S-adenosyl-L-methionine</keyword>
<dbReference type="Proteomes" id="UP000242699">
    <property type="component" value="Unassembled WGS sequence"/>
</dbReference>
<sequence>MTIVQSIVKSHLVATDKEPRRSRHMWPWQKWALEQMQPSKAETILDLGCGKGDMARHLITEMGPRGEIVAVDPSPELVHEAETLSYNNDMERRIQWMIGTHHHIFYRDKSFDKILSEFVLKSVDPDDSLGELQRLVSNHGRVVLLCYGAANNQVARISRKLWEWVVSYHRFVGLPVREYLSNPLDQSRLESLLPAYHFSRLSSRTWLGGFIYGLTMEYHEP</sequence>
<dbReference type="GO" id="GO:0032259">
    <property type="term" value="P:methylation"/>
    <property type="evidence" value="ECO:0007669"/>
    <property type="project" value="UniProtKB-KW"/>
</dbReference>
<accession>A0A2T2XBG3</accession>
<evidence type="ECO:0000256" key="2">
    <source>
        <dbReference type="ARBA" id="ARBA00022679"/>
    </source>
</evidence>
<dbReference type="CDD" id="cd02440">
    <property type="entry name" value="AdoMet_MTases"/>
    <property type="match status" value="1"/>
</dbReference>
<comment type="caution">
    <text evidence="5">The sequence shown here is derived from an EMBL/GenBank/DDBJ whole genome shotgun (WGS) entry which is preliminary data.</text>
</comment>
<evidence type="ECO:0000259" key="4">
    <source>
        <dbReference type="Pfam" id="PF13847"/>
    </source>
</evidence>
<dbReference type="Gene3D" id="3.40.50.150">
    <property type="entry name" value="Vaccinia Virus protein VP39"/>
    <property type="match status" value="1"/>
</dbReference>
<keyword evidence="1" id="KW-0489">Methyltransferase</keyword>
<dbReference type="GO" id="GO:0008168">
    <property type="term" value="F:methyltransferase activity"/>
    <property type="evidence" value="ECO:0007669"/>
    <property type="project" value="UniProtKB-KW"/>
</dbReference>
<dbReference type="EMBL" id="PXYT01000001">
    <property type="protein sequence ID" value="PSR31851.1"/>
    <property type="molecule type" value="Genomic_DNA"/>
</dbReference>
<dbReference type="InterPro" id="IPR029063">
    <property type="entry name" value="SAM-dependent_MTases_sf"/>
</dbReference>
<evidence type="ECO:0000313" key="6">
    <source>
        <dbReference type="Proteomes" id="UP000242699"/>
    </source>
</evidence>
<organism evidence="5 6">
    <name type="scientific">Sulfobacillus benefaciens</name>
    <dbReference type="NCBI Taxonomy" id="453960"/>
    <lineage>
        <taxon>Bacteria</taxon>
        <taxon>Bacillati</taxon>
        <taxon>Bacillota</taxon>
        <taxon>Clostridia</taxon>
        <taxon>Eubacteriales</taxon>
        <taxon>Clostridiales Family XVII. Incertae Sedis</taxon>
        <taxon>Sulfobacillus</taxon>
    </lineage>
</organism>
<dbReference type="PANTHER" id="PTHR43464">
    <property type="entry name" value="METHYLTRANSFERASE"/>
    <property type="match status" value="1"/>
</dbReference>
<name>A0A2T2XBG3_9FIRM</name>
<evidence type="ECO:0000256" key="3">
    <source>
        <dbReference type="ARBA" id="ARBA00022691"/>
    </source>
</evidence>